<evidence type="ECO:0000313" key="2">
    <source>
        <dbReference type="EMBL" id="GBM15871.1"/>
    </source>
</evidence>
<evidence type="ECO:0000256" key="1">
    <source>
        <dbReference type="SAM" id="MobiDB-lite"/>
    </source>
</evidence>
<proteinExistence type="predicted"/>
<comment type="caution">
    <text evidence="2">The sequence shown here is derived from an EMBL/GenBank/DDBJ whole genome shotgun (WGS) entry which is preliminary data.</text>
</comment>
<reference evidence="2 3" key="1">
    <citation type="journal article" date="2019" name="Sci. Rep.">
        <title>Orb-weaving spider Araneus ventricosus genome elucidates the spidroin gene catalogue.</title>
        <authorList>
            <person name="Kono N."/>
            <person name="Nakamura H."/>
            <person name="Ohtoshi R."/>
            <person name="Moran D.A.P."/>
            <person name="Shinohara A."/>
            <person name="Yoshida Y."/>
            <person name="Fujiwara M."/>
            <person name="Mori M."/>
            <person name="Tomita M."/>
            <person name="Arakawa K."/>
        </authorList>
    </citation>
    <scope>NUCLEOTIDE SEQUENCE [LARGE SCALE GENOMIC DNA]</scope>
</reference>
<gene>
    <name evidence="2" type="ORF">AVEN_260142_1</name>
</gene>
<feature type="compositionally biased region" description="Polar residues" evidence="1">
    <location>
        <begin position="81"/>
        <end position="92"/>
    </location>
</feature>
<keyword evidence="3" id="KW-1185">Reference proteome</keyword>
<dbReference type="Proteomes" id="UP000499080">
    <property type="component" value="Unassembled WGS sequence"/>
</dbReference>
<feature type="compositionally biased region" description="Polar residues" evidence="1">
    <location>
        <begin position="114"/>
        <end position="123"/>
    </location>
</feature>
<protein>
    <submittedName>
        <fullName evidence="2">Uncharacterized protein</fullName>
    </submittedName>
</protein>
<dbReference type="AlphaFoldDB" id="A0A4Y2DGP1"/>
<name>A0A4Y2DGP1_ARAVE</name>
<evidence type="ECO:0000313" key="3">
    <source>
        <dbReference type="Proteomes" id="UP000499080"/>
    </source>
</evidence>
<accession>A0A4Y2DGP1</accession>
<feature type="region of interest" description="Disordered" evidence="1">
    <location>
        <begin position="81"/>
        <end position="123"/>
    </location>
</feature>
<sequence length="123" mass="14197">MVIPPITTGKQRLKQGEIEHLRYRPSNTQYPLHNLSRKIHVSEKVQFLNPLVNVSKEQAYNIGGERSLMVRSTHRFSRNYTTYNREGSVATSNRRKHPVPEKEASRKGKLLNVENDSTNKSIL</sequence>
<dbReference type="EMBL" id="BGPR01000364">
    <property type="protein sequence ID" value="GBM15871.1"/>
    <property type="molecule type" value="Genomic_DNA"/>
</dbReference>
<organism evidence="2 3">
    <name type="scientific">Araneus ventricosus</name>
    <name type="common">Orbweaver spider</name>
    <name type="synonym">Epeira ventricosa</name>
    <dbReference type="NCBI Taxonomy" id="182803"/>
    <lineage>
        <taxon>Eukaryota</taxon>
        <taxon>Metazoa</taxon>
        <taxon>Ecdysozoa</taxon>
        <taxon>Arthropoda</taxon>
        <taxon>Chelicerata</taxon>
        <taxon>Arachnida</taxon>
        <taxon>Araneae</taxon>
        <taxon>Araneomorphae</taxon>
        <taxon>Entelegynae</taxon>
        <taxon>Araneoidea</taxon>
        <taxon>Araneidae</taxon>
        <taxon>Araneus</taxon>
    </lineage>
</organism>